<evidence type="ECO:0000313" key="1">
    <source>
        <dbReference type="EMBL" id="GFY04365.1"/>
    </source>
</evidence>
<keyword evidence="2" id="KW-1185">Reference proteome</keyword>
<evidence type="ECO:0000313" key="2">
    <source>
        <dbReference type="Proteomes" id="UP000887159"/>
    </source>
</evidence>
<dbReference type="Proteomes" id="UP000887159">
    <property type="component" value="Unassembled WGS sequence"/>
</dbReference>
<organism evidence="1 2">
    <name type="scientific">Trichonephila clavipes</name>
    <name type="common">Golden silk orbweaver</name>
    <name type="synonym">Nephila clavipes</name>
    <dbReference type="NCBI Taxonomy" id="2585209"/>
    <lineage>
        <taxon>Eukaryota</taxon>
        <taxon>Metazoa</taxon>
        <taxon>Ecdysozoa</taxon>
        <taxon>Arthropoda</taxon>
        <taxon>Chelicerata</taxon>
        <taxon>Arachnida</taxon>
        <taxon>Araneae</taxon>
        <taxon>Araneomorphae</taxon>
        <taxon>Entelegynae</taxon>
        <taxon>Araneoidea</taxon>
        <taxon>Nephilidae</taxon>
        <taxon>Trichonephila</taxon>
    </lineage>
</organism>
<comment type="caution">
    <text evidence="1">The sequence shown here is derived from an EMBL/GenBank/DDBJ whole genome shotgun (WGS) entry which is preliminary data.</text>
</comment>
<name>A0A8X6S485_TRICX</name>
<accession>A0A8X6S485</accession>
<dbReference type="AlphaFoldDB" id="A0A8X6S485"/>
<sequence length="77" mass="8592">MTAFRCGALHSRCIERKTLGNPKGALVHWMDNQQMVFESTPGGCVHLIEAERKEKGRAAGFAFNATQARRDRFCAIP</sequence>
<proteinExistence type="predicted"/>
<gene>
    <name evidence="1" type="ORF">TNCV_4414531</name>
</gene>
<dbReference type="EMBL" id="BMAU01021244">
    <property type="protein sequence ID" value="GFY04365.1"/>
    <property type="molecule type" value="Genomic_DNA"/>
</dbReference>
<protein>
    <submittedName>
        <fullName evidence="1">Uncharacterized protein</fullName>
    </submittedName>
</protein>
<reference evidence="1" key="1">
    <citation type="submission" date="2020-08" db="EMBL/GenBank/DDBJ databases">
        <title>Multicomponent nature underlies the extraordinary mechanical properties of spider dragline silk.</title>
        <authorList>
            <person name="Kono N."/>
            <person name="Nakamura H."/>
            <person name="Mori M."/>
            <person name="Yoshida Y."/>
            <person name="Ohtoshi R."/>
            <person name="Malay A.D."/>
            <person name="Moran D.A.P."/>
            <person name="Tomita M."/>
            <person name="Numata K."/>
            <person name="Arakawa K."/>
        </authorList>
    </citation>
    <scope>NUCLEOTIDE SEQUENCE</scope>
</reference>